<name>A0ABP0JDK8_9DINO</name>
<feature type="compositionally biased region" description="Basic and acidic residues" evidence="2">
    <location>
        <begin position="746"/>
        <end position="761"/>
    </location>
</feature>
<dbReference type="Pfam" id="PF05056">
    <property type="entry name" value="DUF674"/>
    <property type="match status" value="1"/>
</dbReference>
<evidence type="ECO:0000313" key="4">
    <source>
        <dbReference type="EMBL" id="CAK9012477.1"/>
    </source>
</evidence>
<gene>
    <name evidence="4" type="ORF">SCF082_LOCUS11530</name>
</gene>
<evidence type="ECO:0000259" key="3">
    <source>
        <dbReference type="SMART" id="SM00343"/>
    </source>
</evidence>
<dbReference type="InterPro" id="IPR033362">
    <property type="entry name" value="SSNA1_fam"/>
</dbReference>
<accession>A0ABP0JDK8</accession>
<dbReference type="Proteomes" id="UP001642464">
    <property type="component" value="Unassembled WGS sequence"/>
</dbReference>
<dbReference type="EMBL" id="CAXAMM010006825">
    <property type="protein sequence ID" value="CAK9012477.1"/>
    <property type="molecule type" value="Genomic_DNA"/>
</dbReference>
<sequence>MMRVAKLKSPKGVSKGNDAKSNANVMEVQLLHGPDGKVVFLECGSDFVELMFEMMNTPLSSLLGVCPAQKKNEQHPLLAMRTSLCELGKQCFVGERADDAVAKAINISEIMKTTPKPTATPPGYQAAHGSNLRCASCSFTFHPNSYPNHVQQCPSCNHEEASIGDYAWGGFAPYQGYGQQFESPKAFPSKSILKDNCKFMINDSLMVFESSMVKAMELIKGKADGFHDVKTSSATVTEETVKKLIFQSLLGSKTVLTDLFPHCSAAKSDSSESVQLLHGPDGKVIFLECGSDFVEVMFDIMKTPLSSLLGVCPMQQEKEQQHPLLAMRKSLCDLGKQSFVGERPDDAVPKAISISEIMKTATTTTPNGYRTNPNGSLACTSCNYVFNPHGNPGYEQQCPHCRCPKASTSKSILKDNCKFMINDSLMVFESSMVKAMELIKGKADGFHDIKTSSATVTEDTVKKLIFRSLLGSKTVLTDLFPDCSAAKSESGESELEHASLDRFYRETEAKRAESRSAQLRYYNGDRPETLRTDDGYLTRLGSKHFCLLCFGTNHRAQSCPETRCWICFATGHNVKHCPRAKDKCDLCWRKGHNFKSGTGCPHEALRRAQRWELRHQVRCGVCRGEGHLMCDGSGKPPSESWDDVPELEGPQQDDTLKARAFAAAVAGRSGRGHWNTWEQRSWEEKRAEKSWASTVSVSSNWKEHKRWKDQEDWKSRGWKSHGDHRGDVRSHRSEARHRQHTVPSMRIRDQPSKRSLKRAEEKMRGKAREAAAAEGFMVQNVSYFAMASQGATLQNYNNELVKSIEDLREKREELNRQILKEEEDKAKIQKELSILTDRLQKVNESLVRKTQARNEYDKTIQETEGAYMKILESSQTLLHVLKRETVNLTKKKGEQ</sequence>
<keyword evidence="1" id="KW-0175">Coiled coil</keyword>
<evidence type="ECO:0000256" key="2">
    <source>
        <dbReference type="SAM" id="MobiDB-lite"/>
    </source>
</evidence>
<proteinExistence type="predicted"/>
<dbReference type="InterPro" id="IPR001878">
    <property type="entry name" value="Znf_CCHC"/>
</dbReference>
<feature type="compositionally biased region" description="Basic and acidic residues" evidence="2">
    <location>
        <begin position="706"/>
        <end position="733"/>
    </location>
</feature>
<dbReference type="InterPro" id="IPR007750">
    <property type="entry name" value="DUF674"/>
</dbReference>
<keyword evidence="5" id="KW-1185">Reference proteome</keyword>
<evidence type="ECO:0000313" key="5">
    <source>
        <dbReference type="Proteomes" id="UP001642464"/>
    </source>
</evidence>
<feature type="domain" description="CCHC-type" evidence="3">
    <location>
        <begin position="563"/>
        <end position="579"/>
    </location>
</feature>
<evidence type="ECO:0000256" key="1">
    <source>
        <dbReference type="SAM" id="Coils"/>
    </source>
</evidence>
<reference evidence="4 5" key="1">
    <citation type="submission" date="2024-02" db="EMBL/GenBank/DDBJ databases">
        <authorList>
            <person name="Chen Y."/>
            <person name="Shah S."/>
            <person name="Dougan E. K."/>
            <person name="Thang M."/>
            <person name="Chan C."/>
        </authorList>
    </citation>
    <scope>NUCLEOTIDE SEQUENCE [LARGE SCALE GENOMIC DNA]</scope>
</reference>
<protein>
    <submittedName>
        <fullName evidence="4">13 kDa deflagellation-inducible protein</fullName>
    </submittedName>
</protein>
<dbReference type="PANTHER" id="PTHR28661">
    <property type="entry name" value="SJOEGREN SYNDROME NUCLEAR AUTOANTIGEN 1"/>
    <property type="match status" value="1"/>
</dbReference>
<feature type="region of interest" description="Disordered" evidence="2">
    <location>
        <begin position="693"/>
        <end position="761"/>
    </location>
</feature>
<organism evidence="4 5">
    <name type="scientific">Durusdinium trenchii</name>
    <dbReference type="NCBI Taxonomy" id="1381693"/>
    <lineage>
        <taxon>Eukaryota</taxon>
        <taxon>Sar</taxon>
        <taxon>Alveolata</taxon>
        <taxon>Dinophyceae</taxon>
        <taxon>Suessiales</taxon>
        <taxon>Symbiodiniaceae</taxon>
        <taxon>Durusdinium</taxon>
    </lineage>
</organism>
<comment type="caution">
    <text evidence="4">The sequence shown here is derived from an EMBL/GenBank/DDBJ whole genome shotgun (WGS) entry which is preliminary data.</text>
</comment>
<dbReference type="PANTHER" id="PTHR28661:SF1">
    <property type="entry name" value="MICROTUBULE NUCLEATION FACTOR SSNA1"/>
    <property type="match status" value="1"/>
</dbReference>
<feature type="domain" description="CCHC-type" evidence="3">
    <location>
        <begin position="545"/>
        <end position="561"/>
    </location>
</feature>
<feature type="coiled-coil region" evidence="1">
    <location>
        <begin position="793"/>
        <end position="845"/>
    </location>
</feature>
<dbReference type="SMART" id="SM00343">
    <property type="entry name" value="ZnF_C2HC"/>
    <property type="match status" value="2"/>
</dbReference>